<dbReference type="RefSeq" id="XP_001317023.1">
    <property type="nucleotide sequence ID" value="XM_001316988.1"/>
</dbReference>
<dbReference type="SMR" id="A2ERC4"/>
<dbReference type="Proteomes" id="UP000001542">
    <property type="component" value="Unassembled WGS sequence"/>
</dbReference>
<dbReference type="InterPro" id="IPR011989">
    <property type="entry name" value="ARM-like"/>
</dbReference>
<reference evidence="1" key="1">
    <citation type="submission" date="2006-10" db="EMBL/GenBank/DDBJ databases">
        <authorList>
            <person name="Amadeo P."/>
            <person name="Zhao Q."/>
            <person name="Wortman J."/>
            <person name="Fraser-Liggett C."/>
            <person name="Carlton J."/>
        </authorList>
    </citation>
    <scope>NUCLEOTIDE SEQUENCE</scope>
    <source>
        <strain evidence="1">G3</strain>
    </source>
</reference>
<protein>
    <submittedName>
        <fullName evidence="1">Uncharacterized protein</fullName>
    </submittedName>
</protein>
<evidence type="ECO:0000313" key="1">
    <source>
        <dbReference type="EMBL" id="EAY04800.1"/>
    </source>
</evidence>
<sequence length="472" mass="54495">MDYKEKFSAQSDLLKVVESKRIHEPMNEISLQSVKLTPDQEECLNFVLNNITIQQTNRNMPENEMISIISECYLYINELLPTLQNQMITLLEEKGFKCIIDLLSIQQLRPETIRVFQNLFYPDMNEFQIQIINSSISMMFLTNLSNLLNQKNHNDHKLILNLISNLLSTSTCFRDYFLTSNTLITSINSLSDDFPHSCLNIYISLLEGPQINPDQERIVLKFAVDTCLYSGRSKFHKLLKVLSKLVFLKESPAKSIILEEHLVDHLTIQAEVGKFHNQISSLRILQEISKYPEFFSEMKRFGTLKALVNIITANYNDDRLIFSTNILSNFINICPNQNEMKIIAEKVKNIKFSALMNSYSYILKKSSLIILSKICCYYEIDLLTDILNPDLIGLINSMIDDQDIDIINASIDIYNILLNSVGQGSDLQREIANKIRYEVDIEEVLDSIDDNEELIEKIDQFRNLVENILGDE</sequence>
<accession>A2ERC4</accession>
<dbReference type="SUPFAM" id="SSF48371">
    <property type="entry name" value="ARM repeat"/>
    <property type="match status" value="1"/>
</dbReference>
<dbReference type="VEuPathDB" id="TrichDB:TVAGG3_1003980"/>
<dbReference type="EMBL" id="DS113465">
    <property type="protein sequence ID" value="EAY04800.1"/>
    <property type="molecule type" value="Genomic_DNA"/>
</dbReference>
<gene>
    <name evidence="1" type="ORF">TVAG_305500</name>
</gene>
<keyword evidence="2" id="KW-1185">Reference proteome</keyword>
<dbReference type="KEGG" id="tva:4762664"/>
<evidence type="ECO:0000313" key="2">
    <source>
        <dbReference type="Proteomes" id="UP000001542"/>
    </source>
</evidence>
<name>A2ERC4_TRIV3</name>
<dbReference type="InParanoid" id="A2ERC4"/>
<reference evidence="1" key="2">
    <citation type="journal article" date="2007" name="Science">
        <title>Draft genome sequence of the sexually transmitted pathogen Trichomonas vaginalis.</title>
        <authorList>
            <person name="Carlton J.M."/>
            <person name="Hirt R.P."/>
            <person name="Silva J.C."/>
            <person name="Delcher A.L."/>
            <person name="Schatz M."/>
            <person name="Zhao Q."/>
            <person name="Wortman J.R."/>
            <person name="Bidwell S.L."/>
            <person name="Alsmark U.C.M."/>
            <person name="Besteiro S."/>
            <person name="Sicheritz-Ponten T."/>
            <person name="Noel C.J."/>
            <person name="Dacks J.B."/>
            <person name="Foster P.G."/>
            <person name="Simillion C."/>
            <person name="Van de Peer Y."/>
            <person name="Miranda-Saavedra D."/>
            <person name="Barton G.J."/>
            <person name="Westrop G.D."/>
            <person name="Mueller S."/>
            <person name="Dessi D."/>
            <person name="Fiori P.L."/>
            <person name="Ren Q."/>
            <person name="Paulsen I."/>
            <person name="Zhang H."/>
            <person name="Bastida-Corcuera F.D."/>
            <person name="Simoes-Barbosa A."/>
            <person name="Brown M.T."/>
            <person name="Hayes R.D."/>
            <person name="Mukherjee M."/>
            <person name="Okumura C.Y."/>
            <person name="Schneider R."/>
            <person name="Smith A.J."/>
            <person name="Vanacova S."/>
            <person name="Villalvazo M."/>
            <person name="Haas B.J."/>
            <person name="Pertea M."/>
            <person name="Feldblyum T.V."/>
            <person name="Utterback T.R."/>
            <person name="Shu C.L."/>
            <person name="Osoegawa K."/>
            <person name="de Jong P.J."/>
            <person name="Hrdy I."/>
            <person name="Horvathova L."/>
            <person name="Zubacova Z."/>
            <person name="Dolezal P."/>
            <person name="Malik S.B."/>
            <person name="Logsdon J.M. Jr."/>
            <person name="Henze K."/>
            <person name="Gupta A."/>
            <person name="Wang C.C."/>
            <person name="Dunne R.L."/>
            <person name="Upcroft J.A."/>
            <person name="Upcroft P."/>
            <person name="White O."/>
            <person name="Salzberg S.L."/>
            <person name="Tang P."/>
            <person name="Chiu C.-H."/>
            <person name="Lee Y.-S."/>
            <person name="Embley T.M."/>
            <person name="Coombs G.H."/>
            <person name="Mottram J.C."/>
            <person name="Tachezy J."/>
            <person name="Fraser-Liggett C.M."/>
            <person name="Johnson P.J."/>
        </authorList>
    </citation>
    <scope>NUCLEOTIDE SEQUENCE [LARGE SCALE GENOMIC DNA]</scope>
    <source>
        <strain evidence="1">G3</strain>
    </source>
</reference>
<organism evidence="1 2">
    <name type="scientific">Trichomonas vaginalis (strain ATCC PRA-98 / G3)</name>
    <dbReference type="NCBI Taxonomy" id="412133"/>
    <lineage>
        <taxon>Eukaryota</taxon>
        <taxon>Metamonada</taxon>
        <taxon>Parabasalia</taxon>
        <taxon>Trichomonadida</taxon>
        <taxon>Trichomonadidae</taxon>
        <taxon>Trichomonas</taxon>
    </lineage>
</organism>
<dbReference type="Gene3D" id="1.25.10.10">
    <property type="entry name" value="Leucine-rich Repeat Variant"/>
    <property type="match status" value="1"/>
</dbReference>
<dbReference type="InterPro" id="IPR016024">
    <property type="entry name" value="ARM-type_fold"/>
</dbReference>
<dbReference type="AlphaFoldDB" id="A2ERC4"/>
<dbReference type="VEuPathDB" id="TrichDB:TVAG_305500"/>
<proteinExistence type="predicted"/>